<dbReference type="InterPro" id="IPR004358">
    <property type="entry name" value="Sig_transdc_His_kin-like_C"/>
</dbReference>
<keyword evidence="7" id="KW-0472">Membrane</keyword>
<evidence type="ECO:0000256" key="6">
    <source>
        <dbReference type="ARBA" id="ARBA00023012"/>
    </source>
</evidence>
<proteinExistence type="predicted"/>
<dbReference type="FunFam" id="3.30.565.10:FF:000006">
    <property type="entry name" value="Sensor histidine kinase WalK"/>
    <property type="match status" value="1"/>
</dbReference>
<dbReference type="EMBL" id="MFZG01000010">
    <property type="protein sequence ID" value="OGK17170.1"/>
    <property type="molecule type" value="Genomic_DNA"/>
</dbReference>
<sequence>MLDQNVANADSKHIAEELYKKNLELAEVNKSLALLRKIDEIVLSSVIDIKSVAHQVTDAVVSEAGFKAVYILLKDNKNRLLVPLAVSLNKSLSQIDSDLLRAIYSLKVPFTDESNIIIQAINDQKMQRTDNMFAIFKSYLTEGVCKKIQDIARIKYFHIYPLIIRDEAIGAFIISPKEESAPYFAYQENLIERLPGVISIAIDNTLLYQNIERTNIRLKELDILKDEFVSIASHELRTPLTAIKSYIWMTLNKSTDLNPQVKSYLEIAASEIEHLIKLVQNMLTISRIESQRLELTLENIDLYELVKQVFDTLKIKADEKQQTFILVPYPEKLLVSADKDKLTEVFENIIGNALKYTPDRGKITIHFSTGKDKTRIHITDTGPGISSDNQTKIFQKFGRLEEAKHNRTPGTGLGLYISKQITDLHKGSINVESELGKGSTFTVTLPMV</sequence>
<dbReference type="PRINTS" id="PR00344">
    <property type="entry name" value="BCTRLSENSOR"/>
</dbReference>
<evidence type="ECO:0000256" key="3">
    <source>
        <dbReference type="ARBA" id="ARBA00022553"/>
    </source>
</evidence>
<evidence type="ECO:0000256" key="5">
    <source>
        <dbReference type="ARBA" id="ARBA00022777"/>
    </source>
</evidence>
<dbReference type="SUPFAM" id="SSF47384">
    <property type="entry name" value="Homodimeric domain of signal transducing histidine kinase"/>
    <property type="match status" value="1"/>
</dbReference>
<keyword evidence="4" id="KW-0808">Transferase</keyword>
<dbReference type="SUPFAM" id="SSF55874">
    <property type="entry name" value="ATPase domain of HSP90 chaperone/DNA topoisomerase II/histidine kinase"/>
    <property type="match status" value="1"/>
</dbReference>
<evidence type="ECO:0000256" key="4">
    <source>
        <dbReference type="ARBA" id="ARBA00022679"/>
    </source>
</evidence>
<evidence type="ECO:0000313" key="10">
    <source>
        <dbReference type="Proteomes" id="UP000177208"/>
    </source>
</evidence>
<evidence type="ECO:0000256" key="1">
    <source>
        <dbReference type="ARBA" id="ARBA00000085"/>
    </source>
</evidence>
<feature type="domain" description="Histidine kinase" evidence="8">
    <location>
        <begin position="231"/>
        <end position="448"/>
    </location>
</feature>
<dbReference type="Gene3D" id="3.30.450.40">
    <property type="match status" value="1"/>
</dbReference>
<comment type="caution">
    <text evidence="9">The sequence shown here is derived from an EMBL/GenBank/DDBJ whole genome shotgun (WGS) entry which is preliminary data.</text>
</comment>
<evidence type="ECO:0000256" key="2">
    <source>
        <dbReference type="ARBA" id="ARBA00012438"/>
    </source>
</evidence>
<dbReference type="InterPro" id="IPR036890">
    <property type="entry name" value="HATPase_C_sf"/>
</dbReference>
<dbReference type="InterPro" id="IPR029016">
    <property type="entry name" value="GAF-like_dom_sf"/>
</dbReference>
<dbReference type="PROSITE" id="PS50109">
    <property type="entry name" value="HIS_KIN"/>
    <property type="match status" value="1"/>
</dbReference>
<dbReference type="InterPro" id="IPR005467">
    <property type="entry name" value="His_kinase_dom"/>
</dbReference>
<dbReference type="CDD" id="cd00082">
    <property type="entry name" value="HisKA"/>
    <property type="match status" value="1"/>
</dbReference>
<comment type="catalytic activity">
    <reaction evidence="1">
        <text>ATP + protein L-histidine = ADP + protein N-phospho-L-histidine.</text>
        <dbReference type="EC" id="2.7.13.3"/>
    </reaction>
</comment>
<dbReference type="SUPFAM" id="SSF55781">
    <property type="entry name" value="GAF domain-like"/>
    <property type="match status" value="1"/>
</dbReference>
<dbReference type="InterPro" id="IPR003594">
    <property type="entry name" value="HATPase_dom"/>
</dbReference>
<dbReference type="AlphaFoldDB" id="A0A1F7GE03"/>
<dbReference type="Pfam" id="PF02518">
    <property type="entry name" value="HATPase_c"/>
    <property type="match status" value="1"/>
</dbReference>
<dbReference type="Pfam" id="PF00512">
    <property type="entry name" value="HisKA"/>
    <property type="match status" value="1"/>
</dbReference>
<dbReference type="InterPro" id="IPR036097">
    <property type="entry name" value="HisK_dim/P_sf"/>
</dbReference>
<gene>
    <name evidence="9" type="ORF">A2774_02100</name>
</gene>
<keyword evidence="5" id="KW-0418">Kinase</keyword>
<dbReference type="Proteomes" id="UP000177208">
    <property type="component" value="Unassembled WGS sequence"/>
</dbReference>
<evidence type="ECO:0000256" key="7">
    <source>
        <dbReference type="ARBA" id="ARBA00023136"/>
    </source>
</evidence>
<dbReference type="InterPro" id="IPR050736">
    <property type="entry name" value="Sensor_HK_Regulatory"/>
</dbReference>
<accession>A0A1F7GE03</accession>
<dbReference type="SMART" id="SM00388">
    <property type="entry name" value="HisKA"/>
    <property type="match status" value="1"/>
</dbReference>
<dbReference type="CDD" id="cd00075">
    <property type="entry name" value="HATPase"/>
    <property type="match status" value="1"/>
</dbReference>
<name>A0A1F7GE03_9BACT</name>
<evidence type="ECO:0000259" key="8">
    <source>
        <dbReference type="PROSITE" id="PS50109"/>
    </source>
</evidence>
<reference evidence="9 10" key="1">
    <citation type="journal article" date="2016" name="Nat. Commun.">
        <title>Thousands of microbial genomes shed light on interconnected biogeochemical processes in an aquifer system.</title>
        <authorList>
            <person name="Anantharaman K."/>
            <person name="Brown C.T."/>
            <person name="Hug L.A."/>
            <person name="Sharon I."/>
            <person name="Castelle C.J."/>
            <person name="Probst A.J."/>
            <person name="Thomas B.C."/>
            <person name="Singh A."/>
            <person name="Wilkins M.J."/>
            <person name="Karaoz U."/>
            <person name="Brodie E.L."/>
            <person name="Williams K.H."/>
            <person name="Hubbard S.S."/>
            <person name="Banfield J.F."/>
        </authorList>
    </citation>
    <scope>NUCLEOTIDE SEQUENCE [LARGE SCALE GENOMIC DNA]</scope>
</reference>
<keyword evidence="6" id="KW-0902">Two-component regulatory system</keyword>
<dbReference type="EC" id="2.7.13.3" evidence="2"/>
<dbReference type="Gene3D" id="1.10.287.130">
    <property type="match status" value="1"/>
</dbReference>
<dbReference type="Gene3D" id="3.30.565.10">
    <property type="entry name" value="Histidine kinase-like ATPase, C-terminal domain"/>
    <property type="match status" value="1"/>
</dbReference>
<dbReference type="PANTHER" id="PTHR43711:SF31">
    <property type="entry name" value="HISTIDINE KINASE"/>
    <property type="match status" value="1"/>
</dbReference>
<protein>
    <recommendedName>
        <fullName evidence="2">histidine kinase</fullName>
        <ecNumber evidence="2">2.7.13.3</ecNumber>
    </recommendedName>
</protein>
<evidence type="ECO:0000313" key="9">
    <source>
        <dbReference type="EMBL" id="OGK17170.1"/>
    </source>
</evidence>
<dbReference type="FunFam" id="1.10.287.130:FF:000001">
    <property type="entry name" value="Two-component sensor histidine kinase"/>
    <property type="match status" value="1"/>
</dbReference>
<dbReference type="GO" id="GO:0000155">
    <property type="term" value="F:phosphorelay sensor kinase activity"/>
    <property type="evidence" value="ECO:0007669"/>
    <property type="project" value="InterPro"/>
</dbReference>
<dbReference type="InterPro" id="IPR003661">
    <property type="entry name" value="HisK_dim/P_dom"/>
</dbReference>
<dbReference type="PANTHER" id="PTHR43711">
    <property type="entry name" value="TWO-COMPONENT HISTIDINE KINASE"/>
    <property type="match status" value="1"/>
</dbReference>
<dbReference type="SMART" id="SM00387">
    <property type="entry name" value="HATPase_c"/>
    <property type="match status" value="1"/>
</dbReference>
<organism evidence="9 10">
    <name type="scientific">Candidatus Roizmanbacteria bacterium RIFCSPHIGHO2_01_FULL_39_12c</name>
    <dbReference type="NCBI Taxonomy" id="1802031"/>
    <lineage>
        <taxon>Bacteria</taxon>
        <taxon>Candidatus Roizmaniibacteriota</taxon>
    </lineage>
</organism>
<keyword evidence="3" id="KW-0597">Phosphoprotein</keyword>